<organism evidence="1 2">
    <name type="scientific">Savagea faecisuis</name>
    <dbReference type="NCBI Taxonomy" id="1274803"/>
    <lineage>
        <taxon>Bacteria</taxon>
        <taxon>Bacillati</taxon>
        <taxon>Bacillota</taxon>
        <taxon>Bacilli</taxon>
        <taxon>Bacillales</taxon>
        <taxon>Caryophanaceae</taxon>
        <taxon>Savagea</taxon>
    </lineage>
</organism>
<name>A0ABW3GZI6_9BACL</name>
<dbReference type="EMBL" id="JBHTJF010000007">
    <property type="protein sequence ID" value="MFD0942487.1"/>
    <property type="molecule type" value="Genomic_DNA"/>
</dbReference>
<evidence type="ECO:0000313" key="2">
    <source>
        <dbReference type="Proteomes" id="UP001596976"/>
    </source>
</evidence>
<keyword evidence="2" id="KW-1185">Reference proteome</keyword>
<sequence length="46" mass="5129">MEIAYGLYDIAIVSPKDKAGFVEALRRHNETIEIPLSLLLNTSTKP</sequence>
<proteinExistence type="predicted"/>
<dbReference type="Proteomes" id="UP001596976">
    <property type="component" value="Unassembled WGS sequence"/>
</dbReference>
<protein>
    <submittedName>
        <fullName evidence="1">Uncharacterized protein</fullName>
    </submittedName>
</protein>
<evidence type="ECO:0000313" key="1">
    <source>
        <dbReference type="EMBL" id="MFD0942487.1"/>
    </source>
</evidence>
<gene>
    <name evidence="1" type="ORF">ACFQ0V_01720</name>
</gene>
<dbReference type="RefSeq" id="WP_381009050.1">
    <property type="nucleotide sequence ID" value="NZ_JBHTJF010000007.1"/>
</dbReference>
<comment type="caution">
    <text evidence="1">The sequence shown here is derived from an EMBL/GenBank/DDBJ whole genome shotgun (WGS) entry which is preliminary data.</text>
</comment>
<reference evidence="2" key="1">
    <citation type="journal article" date="2019" name="Int. J. Syst. Evol. Microbiol.">
        <title>The Global Catalogue of Microorganisms (GCM) 10K type strain sequencing project: providing services to taxonomists for standard genome sequencing and annotation.</title>
        <authorList>
            <consortium name="The Broad Institute Genomics Platform"/>
            <consortium name="The Broad Institute Genome Sequencing Center for Infectious Disease"/>
            <person name="Wu L."/>
            <person name="Ma J."/>
        </authorList>
    </citation>
    <scope>NUCLEOTIDE SEQUENCE [LARGE SCALE GENOMIC DNA]</scope>
    <source>
        <strain evidence="2">CCUG 63563</strain>
    </source>
</reference>
<accession>A0ABW3GZI6</accession>